<sequence>MDIINNVDWQIARANWLKNAYSISLSGRGTVLCGTMIPENIELADHKDKFDRILYINLHCDDSARKERIKARGWEERIIQDHKKLC</sequence>
<evidence type="ECO:0000313" key="2">
    <source>
        <dbReference type="Proteomes" id="UP001199916"/>
    </source>
</evidence>
<comment type="caution">
    <text evidence="1">The sequence shown here is derived from an EMBL/GenBank/DDBJ whole genome shotgun (WGS) entry which is preliminary data.</text>
</comment>
<evidence type="ECO:0000313" key="1">
    <source>
        <dbReference type="EMBL" id="MCE5172512.1"/>
    </source>
</evidence>
<dbReference type="InterPro" id="IPR027417">
    <property type="entry name" value="P-loop_NTPase"/>
</dbReference>
<dbReference type="RefSeq" id="WP_233698660.1">
    <property type="nucleotide sequence ID" value="NZ_JAJNBZ010000030.1"/>
</dbReference>
<reference evidence="1 2" key="1">
    <citation type="submission" date="2021-11" db="EMBL/GenBank/DDBJ databases">
        <title>Draft genome sequence of Paenibacillus profundus YoMME, a new Gram-positive bacteria with exoelectrogenic properties.</title>
        <authorList>
            <person name="Hubenova Y."/>
            <person name="Hubenova E."/>
            <person name="Manasiev Y."/>
            <person name="Peykov S."/>
            <person name="Mitov M."/>
        </authorList>
    </citation>
    <scope>NUCLEOTIDE SEQUENCE [LARGE SCALE GENOMIC DNA]</scope>
    <source>
        <strain evidence="1 2">YoMME</strain>
    </source>
</reference>
<organism evidence="1 2">
    <name type="scientific">Paenibacillus profundus</name>
    <dbReference type="NCBI Taxonomy" id="1173085"/>
    <lineage>
        <taxon>Bacteria</taxon>
        <taxon>Bacillati</taxon>
        <taxon>Bacillota</taxon>
        <taxon>Bacilli</taxon>
        <taxon>Bacillales</taxon>
        <taxon>Paenibacillaceae</taxon>
        <taxon>Paenibacillus</taxon>
    </lineage>
</organism>
<gene>
    <name evidence="1" type="ORF">LQV63_24870</name>
</gene>
<name>A0ABS8YMP0_9BACL</name>
<protein>
    <submittedName>
        <fullName evidence="1">AAA family ATPase</fullName>
    </submittedName>
</protein>
<proteinExistence type="predicted"/>
<accession>A0ABS8YMP0</accession>
<dbReference type="Proteomes" id="UP001199916">
    <property type="component" value="Unassembled WGS sequence"/>
</dbReference>
<dbReference type="Gene3D" id="3.40.50.300">
    <property type="entry name" value="P-loop containing nucleotide triphosphate hydrolases"/>
    <property type="match status" value="1"/>
</dbReference>
<dbReference type="EMBL" id="JAJNBZ010000030">
    <property type="protein sequence ID" value="MCE5172512.1"/>
    <property type="molecule type" value="Genomic_DNA"/>
</dbReference>
<keyword evidence="2" id="KW-1185">Reference proteome</keyword>